<dbReference type="Pfam" id="PF03382">
    <property type="entry name" value="DUF285"/>
    <property type="match status" value="1"/>
</dbReference>
<evidence type="ECO:0000313" key="2">
    <source>
        <dbReference type="Proteomes" id="UP000198341"/>
    </source>
</evidence>
<protein>
    <submittedName>
        <fullName evidence="1">Uncharacterized protein</fullName>
    </submittedName>
</protein>
<gene>
    <name evidence="1" type="ordered locus">Bathy17g01470</name>
</gene>
<dbReference type="Proteomes" id="UP000198341">
    <property type="component" value="Chromosome 17"/>
</dbReference>
<accession>K8ER41</accession>
<reference evidence="1 2" key="1">
    <citation type="submission" date="2011-10" db="EMBL/GenBank/DDBJ databases">
        <authorList>
            <person name="Genoscope - CEA"/>
        </authorList>
    </citation>
    <scope>NUCLEOTIDE SEQUENCE [LARGE SCALE GENOMIC DNA]</scope>
    <source>
        <strain evidence="1 2">RCC 1105</strain>
    </source>
</reference>
<proteinExistence type="predicted"/>
<sequence length="90" mass="10005">MECMFCYASSFNHDVSEWAGTAATSVQTDMFTGATEFNNKYTCSTTNQASSCTEIKRAWISPFPPPTLPSYQPRTTVCDVDVNRQTTVET</sequence>
<dbReference type="EMBL" id="FO082262">
    <property type="protein sequence ID" value="CCO20506.1"/>
    <property type="molecule type" value="Genomic_DNA"/>
</dbReference>
<evidence type="ECO:0000313" key="1">
    <source>
        <dbReference type="EMBL" id="CCO20506.1"/>
    </source>
</evidence>
<dbReference type="AlphaFoldDB" id="K8ER41"/>
<dbReference type="RefSeq" id="XP_007508402.1">
    <property type="nucleotide sequence ID" value="XM_007508340.1"/>
</dbReference>
<keyword evidence="2" id="KW-1185">Reference proteome</keyword>
<dbReference type="InterPro" id="IPR005046">
    <property type="entry name" value="DUF285"/>
</dbReference>
<name>K8ER41_9CHLO</name>
<dbReference type="GeneID" id="19010900"/>
<dbReference type="KEGG" id="bpg:Bathy17g01470"/>
<organism evidence="1 2">
    <name type="scientific">Bathycoccus prasinos</name>
    <dbReference type="NCBI Taxonomy" id="41875"/>
    <lineage>
        <taxon>Eukaryota</taxon>
        <taxon>Viridiplantae</taxon>
        <taxon>Chlorophyta</taxon>
        <taxon>Mamiellophyceae</taxon>
        <taxon>Mamiellales</taxon>
        <taxon>Bathycoccaceae</taxon>
        <taxon>Bathycoccus</taxon>
    </lineage>
</organism>